<protein>
    <submittedName>
        <fullName evidence="1">Uncharacterized protein</fullName>
    </submittedName>
</protein>
<dbReference type="AlphaFoldDB" id="F4L088"/>
<accession>F4L088</accession>
<dbReference type="EMBL" id="CP002691">
    <property type="protein sequence ID" value="AEE53761.1"/>
    <property type="molecule type" value="Genomic_DNA"/>
</dbReference>
<name>F4L088_HALH1</name>
<proteinExistence type="predicted"/>
<sequence length="100" mass="11442">MKYKSQFHQYVHSTLTGVQYDELIGKFSSPKRFFYVMKNPKEAAHGELIMLSESLGVDTVQLMDEHKVATITLSPPEKDMHVRFRILTKKVNDLSALATV</sequence>
<reference evidence="1 2" key="1">
    <citation type="journal article" date="2011" name="Stand. Genomic Sci.">
        <title>Complete genome sequence of Haliscomenobacter hydrossis type strain (O).</title>
        <authorList>
            <consortium name="US DOE Joint Genome Institute (JGI-PGF)"/>
            <person name="Daligault H."/>
            <person name="Lapidus A."/>
            <person name="Zeytun A."/>
            <person name="Nolan M."/>
            <person name="Lucas S."/>
            <person name="Del Rio T.G."/>
            <person name="Tice H."/>
            <person name="Cheng J.F."/>
            <person name="Tapia R."/>
            <person name="Han C."/>
            <person name="Goodwin L."/>
            <person name="Pitluck S."/>
            <person name="Liolios K."/>
            <person name="Pagani I."/>
            <person name="Ivanova N."/>
            <person name="Huntemann M."/>
            <person name="Mavromatis K."/>
            <person name="Mikhailova N."/>
            <person name="Pati A."/>
            <person name="Chen A."/>
            <person name="Palaniappan K."/>
            <person name="Land M."/>
            <person name="Hauser L."/>
            <person name="Brambilla E.M."/>
            <person name="Rohde M."/>
            <person name="Verbarg S."/>
            <person name="Goker M."/>
            <person name="Bristow J."/>
            <person name="Eisen J.A."/>
            <person name="Markowitz V."/>
            <person name="Hugenholtz P."/>
            <person name="Kyrpides N.C."/>
            <person name="Klenk H.P."/>
            <person name="Woyke T."/>
        </authorList>
    </citation>
    <scope>NUCLEOTIDE SEQUENCE [LARGE SCALE GENOMIC DNA]</scope>
    <source>
        <strain evidence="2">ATCC 27775 / DSM 1100 / LMG 10767 / O</strain>
    </source>
</reference>
<dbReference type="HOGENOM" id="CLU_2301898_0_0_10"/>
<dbReference type="RefSeq" id="WP_013768289.1">
    <property type="nucleotide sequence ID" value="NC_015510.1"/>
</dbReference>
<dbReference type="STRING" id="760192.Halhy_5938"/>
<reference key="2">
    <citation type="submission" date="2011-04" db="EMBL/GenBank/DDBJ databases">
        <title>Complete sequence of chromosome of Haliscomenobacter hydrossis DSM 1100.</title>
        <authorList>
            <consortium name="US DOE Joint Genome Institute (JGI-PGF)"/>
            <person name="Lucas S."/>
            <person name="Han J."/>
            <person name="Lapidus A."/>
            <person name="Bruce D."/>
            <person name="Goodwin L."/>
            <person name="Pitluck S."/>
            <person name="Peters L."/>
            <person name="Kyrpides N."/>
            <person name="Mavromatis K."/>
            <person name="Ivanova N."/>
            <person name="Ovchinnikova G."/>
            <person name="Pagani I."/>
            <person name="Daligault H."/>
            <person name="Detter J.C."/>
            <person name="Han C."/>
            <person name="Land M."/>
            <person name="Hauser L."/>
            <person name="Markowitz V."/>
            <person name="Cheng J.-F."/>
            <person name="Hugenholtz P."/>
            <person name="Woyke T."/>
            <person name="Wu D."/>
            <person name="Verbarg S."/>
            <person name="Frueling A."/>
            <person name="Brambilla E."/>
            <person name="Klenk H.-P."/>
            <person name="Eisen J.A."/>
        </authorList>
    </citation>
    <scope>NUCLEOTIDE SEQUENCE</scope>
    <source>
        <strain>DSM 1100</strain>
    </source>
</reference>
<evidence type="ECO:0000313" key="2">
    <source>
        <dbReference type="Proteomes" id="UP000008461"/>
    </source>
</evidence>
<gene>
    <name evidence="1" type="ordered locus">Halhy_5938</name>
</gene>
<dbReference type="KEGG" id="hhy:Halhy_5938"/>
<keyword evidence="2" id="KW-1185">Reference proteome</keyword>
<organism evidence="1 2">
    <name type="scientific">Haliscomenobacter hydrossis (strain ATCC 27775 / DSM 1100 / LMG 10767 / O)</name>
    <dbReference type="NCBI Taxonomy" id="760192"/>
    <lineage>
        <taxon>Bacteria</taxon>
        <taxon>Pseudomonadati</taxon>
        <taxon>Bacteroidota</taxon>
        <taxon>Saprospiria</taxon>
        <taxon>Saprospirales</taxon>
        <taxon>Haliscomenobacteraceae</taxon>
        <taxon>Haliscomenobacter</taxon>
    </lineage>
</organism>
<dbReference type="Proteomes" id="UP000008461">
    <property type="component" value="Chromosome"/>
</dbReference>
<evidence type="ECO:0000313" key="1">
    <source>
        <dbReference type="EMBL" id="AEE53761.1"/>
    </source>
</evidence>